<dbReference type="Proteomes" id="UP000231542">
    <property type="component" value="Unassembled WGS sequence"/>
</dbReference>
<proteinExistence type="predicted"/>
<sequence length="301" mass="34811">MQNKHLENILCYLCGSNSYQELLIKNNYHIVKCNRCGLVFVNPQPTSELTDKIYNENYFAGGNQFGYQGINYLSKENEKWFKFVPTKALNKIEKIVSQKGRLLDIGCAVGYALEVARDKGWEIYGVEISRYASKIAEKKLGITIVPKLEETIFPSRYFDVITTFEILEHIHNPDQFIATISKLLNKDGILCISTPNLDHANTLKNFKDWPYLTPPEHLFYFNKETISKLLNKYGFTVEMIFFGPINPLARGGKNIKRIQKFYHKIRPLIHPIKKLIYDIPMAWYGEKTGLGEDMIIIAKKK</sequence>
<dbReference type="Gene3D" id="3.40.50.150">
    <property type="entry name" value="Vaccinia Virus protein VP39"/>
    <property type="match status" value="1"/>
</dbReference>
<name>A0A2H0YV08_9BACT</name>
<dbReference type="Pfam" id="PF13489">
    <property type="entry name" value="Methyltransf_23"/>
    <property type="match status" value="1"/>
</dbReference>
<organism evidence="1 2">
    <name type="scientific">Candidatus Kerfeldbacteria bacterium CG08_land_8_20_14_0_20_40_16</name>
    <dbReference type="NCBI Taxonomy" id="2014244"/>
    <lineage>
        <taxon>Bacteria</taxon>
        <taxon>Candidatus Kerfeldiibacteriota</taxon>
    </lineage>
</organism>
<reference evidence="1 2" key="1">
    <citation type="submission" date="2017-09" db="EMBL/GenBank/DDBJ databases">
        <title>Depth-based differentiation of microbial function through sediment-hosted aquifers and enrichment of novel symbionts in the deep terrestrial subsurface.</title>
        <authorList>
            <person name="Probst A.J."/>
            <person name="Ladd B."/>
            <person name="Jarett J.K."/>
            <person name="Geller-Mcgrath D.E."/>
            <person name="Sieber C.M."/>
            <person name="Emerson J.B."/>
            <person name="Anantharaman K."/>
            <person name="Thomas B.C."/>
            <person name="Malmstrom R."/>
            <person name="Stieglmeier M."/>
            <person name="Klingl A."/>
            <person name="Woyke T."/>
            <person name="Ryan C.M."/>
            <person name="Banfield J.F."/>
        </authorList>
    </citation>
    <scope>NUCLEOTIDE SEQUENCE [LARGE SCALE GENOMIC DNA]</scope>
    <source>
        <strain evidence="1">CG08_land_8_20_14_0_20_40_16</strain>
    </source>
</reference>
<gene>
    <name evidence="1" type="ORF">COT24_04535</name>
</gene>
<dbReference type="InterPro" id="IPR029063">
    <property type="entry name" value="SAM-dependent_MTases_sf"/>
</dbReference>
<evidence type="ECO:0008006" key="3">
    <source>
        <dbReference type="Google" id="ProtNLM"/>
    </source>
</evidence>
<comment type="caution">
    <text evidence="1">The sequence shown here is derived from an EMBL/GenBank/DDBJ whole genome shotgun (WGS) entry which is preliminary data.</text>
</comment>
<evidence type="ECO:0000313" key="2">
    <source>
        <dbReference type="Proteomes" id="UP000231542"/>
    </source>
</evidence>
<protein>
    <recommendedName>
        <fullName evidence="3">Class I SAM-dependent methyltransferase</fullName>
    </recommendedName>
</protein>
<dbReference type="PANTHER" id="PTHR43861:SF6">
    <property type="entry name" value="METHYLTRANSFERASE TYPE 11"/>
    <property type="match status" value="1"/>
</dbReference>
<dbReference type="CDD" id="cd02440">
    <property type="entry name" value="AdoMet_MTases"/>
    <property type="match status" value="1"/>
</dbReference>
<dbReference type="PANTHER" id="PTHR43861">
    <property type="entry name" value="TRANS-ACONITATE 2-METHYLTRANSFERASE-RELATED"/>
    <property type="match status" value="1"/>
</dbReference>
<evidence type="ECO:0000313" key="1">
    <source>
        <dbReference type="EMBL" id="PIS42300.1"/>
    </source>
</evidence>
<dbReference type="AlphaFoldDB" id="A0A2H0YV08"/>
<accession>A0A2H0YV08</accession>
<dbReference type="EMBL" id="PEXU01000049">
    <property type="protein sequence ID" value="PIS42300.1"/>
    <property type="molecule type" value="Genomic_DNA"/>
</dbReference>
<dbReference type="SUPFAM" id="SSF53335">
    <property type="entry name" value="S-adenosyl-L-methionine-dependent methyltransferases"/>
    <property type="match status" value="1"/>
</dbReference>